<comment type="subcellular location">
    <subcellularLocation>
        <location evidence="3">Cytoplasm</location>
        <location evidence="3">Cytoskeleton</location>
        <location evidence="3">Cilium axoneme</location>
    </subcellularLocation>
    <subcellularLocation>
        <location evidence="1">Cytoplasm</location>
        <location evidence="1">Cytoskeleton</location>
        <location evidence="1">Cilium basal body</location>
    </subcellularLocation>
    <subcellularLocation>
        <location evidence="2">Cytoplasm</location>
        <location evidence="2">Cytoskeleton</location>
        <location evidence="2">Microtubule organizing center</location>
        <location evidence="2">Centrosome</location>
    </subcellularLocation>
</comment>
<reference evidence="16" key="1">
    <citation type="submission" date="2019-03" db="EMBL/GenBank/DDBJ databases">
        <title>Long read genome sequence of the mycoparasitic Pythium oligandrum ATCC 38472 isolated from sugarbeet rhizosphere.</title>
        <authorList>
            <person name="Gaulin E."/>
        </authorList>
    </citation>
    <scope>NUCLEOTIDE SEQUENCE</scope>
    <source>
        <strain evidence="16">ATCC 38472_TT</strain>
    </source>
</reference>
<keyword evidence="14" id="KW-0966">Cell projection</keyword>
<feature type="region of interest" description="Disordered" evidence="15">
    <location>
        <begin position="28"/>
        <end position="52"/>
    </location>
</feature>
<accession>A0A8K1CGN1</accession>
<dbReference type="Proteomes" id="UP000794436">
    <property type="component" value="Unassembled WGS sequence"/>
</dbReference>
<evidence type="ECO:0000256" key="1">
    <source>
        <dbReference type="ARBA" id="ARBA00004120"/>
    </source>
</evidence>
<comment type="similarity">
    <text evidence="4">Belongs to the dynein light intermediate chain family.</text>
</comment>
<dbReference type="GO" id="GO:0036064">
    <property type="term" value="C:ciliary basal body"/>
    <property type="evidence" value="ECO:0007669"/>
    <property type="project" value="TreeGrafter"/>
</dbReference>
<keyword evidence="12" id="KW-0505">Motor protein</keyword>
<keyword evidence="13" id="KW-0206">Cytoskeleton</keyword>
<evidence type="ECO:0000256" key="2">
    <source>
        <dbReference type="ARBA" id="ARBA00004300"/>
    </source>
</evidence>
<evidence type="ECO:0000256" key="5">
    <source>
        <dbReference type="ARBA" id="ARBA00018863"/>
    </source>
</evidence>
<dbReference type="SUPFAM" id="SSF52540">
    <property type="entry name" value="P-loop containing nucleoside triphosphate hydrolases"/>
    <property type="match status" value="1"/>
</dbReference>
<evidence type="ECO:0000256" key="13">
    <source>
        <dbReference type="ARBA" id="ARBA00023212"/>
    </source>
</evidence>
<evidence type="ECO:0000256" key="11">
    <source>
        <dbReference type="ARBA" id="ARBA00023069"/>
    </source>
</evidence>
<evidence type="ECO:0000256" key="6">
    <source>
        <dbReference type="ARBA" id="ARBA00022473"/>
    </source>
</evidence>
<keyword evidence="8" id="KW-0493">Microtubule</keyword>
<evidence type="ECO:0000256" key="10">
    <source>
        <dbReference type="ARBA" id="ARBA00023017"/>
    </source>
</evidence>
<dbReference type="InterPro" id="IPR027417">
    <property type="entry name" value="P-loop_NTPase"/>
</dbReference>
<keyword evidence="7" id="KW-0963">Cytoplasm</keyword>
<gene>
    <name evidence="16" type="ORF">Poli38472_009661</name>
</gene>
<dbReference type="GO" id="GO:0005930">
    <property type="term" value="C:axoneme"/>
    <property type="evidence" value="ECO:0007669"/>
    <property type="project" value="UniProtKB-SubCell"/>
</dbReference>
<dbReference type="GO" id="GO:0045504">
    <property type="term" value="F:dynein heavy chain binding"/>
    <property type="evidence" value="ECO:0007669"/>
    <property type="project" value="TreeGrafter"/>
</dbReference>
<evidence type="ECO:0000256" key="12">
    <source>
        <dbReference type="ARBA" id="ARBA00023175"/>
    </source>
</evidence>
<evidence type="ECO:0000256" key="3">
    <source>
        <dbReference type="ARBA" id="ARBA00004430"/>
    </source>
</evidence>
<dbReference type="EMBL" id="SPLM01000074">
    <property type="protein sequence ID" value="TMW62168.1"/>
    <property type="molecule type" value="Genomic_DNA"/>
</dbReference>
<evidence type="ECO:0000256" key="4">
    <source>
        <dbReference type="ARBA" id="ARBA00006831"/>
    </source>
</evidence>
<organism evidence="16 17">
    <name type="scientific">Pythium oligandrum</name>
    <name type="common">Mycoparasitic fungus</name>
    <dbReference type="NCBI Taxonomy" id="41045"/>
    <lineage>
        <taxon>Eukaryota</taxon>
        <taxon>Sar</taxon>
        <taxon>Stramenopiles</taxon>
        <taxon>Oomycota</taxon>
        <taxon>Peronosporomycetes</taxon>
        <taxon>Pythiales</taxon>
        <taxon>Pythiaceae</taxon>
        <taxon>Pythium</taxon>
    </lineage>
</organism>
<keyword evidence="10" id="KW-0243">Dynein</keyword>
<dbReference type="AlphaFoldDB" id="A0A8K1CGN1"/>
<keyword evidence="17" id="KW-1185">Reference proteome</keyword>
<dbReference type="InterPro" id="IPR022780">
    <property type="entry name" value="Dynein_light_int_chain"/>
</dbReference>
<keyword evidence="11" id="KW-0969">Cilium</keyword>
<feature type="compositionally biased region" description="Basic and acidic residues" evidence="15">
    <location>
        <begin position="348"/>
        <end position="364"/>
    </location>
</feature>
<dbReference type="Gene3D" id="3.40.50.300">
    <property type="entry name" value="P-loop containing nucleotide triphosphate hydrolases"/>
    <property type="match status" value="1"/>
</dbReference>
<dbReference type="GO" id="GO:0005868">
    <property type="term" value="C:cytoplasmic dynein complex"/>
    <property type="evidence" value="ECO:0007669"/>
    <property type="project" value="InterPro"/>
</dbReference>
<evidence type="ECO:0000256" key="14">
    <source>
        <dbReference type="ARBA" id="ARBA00023273"/>
    </source>
</evidence>
<evidence type="ECO:0000313" key="17">
    <source>
        <dbReference type="Proteomes" id="UP000794436"/>
    </source>
</evidence>
<dbReference type="GO" id="GO:0005874">
    <property type="term" value="C:microtubule"/>
    <property type="evidence" value="ECO:0007669"/>
    <property type="project" value="UniProtKB-KW"/>
</dbReference>
<sequence length="397" mass="44267">MKPSAVAKGASSGSSTKDIWLALSSMEPLPSAAKENQTQDVEAAKSSGGQEERDTFTLIVGSKNAGKTTLTATFRNSSKTEEIKPTTALEYVFVRLKATSGRAPVAHMWELASSKCIPEMMRVPLAPERILNSALIIVLDLSVPGDVVSYLIKWLVTLYRVVHDVLKAKEKNPVDKLAVDRLRQEAMARYGPSHPDRDEVTPMPVPLWILCNKYDVFRDEDSVKRKGVTQALRSLAHQYGATLLFSSTKDKNLVTQFRSVMKSFAFRALSGLKGAKDVDAARAVFVPAGADLFEDIGFPKTARKHDFSRDQHEEKARQWIKIVSEYYPPSGEVQDADLTGNSSVESEIDAKDAEDGKEAFPELNIDRIRQRKREELRRYREHRKKVLEKAKTSASKA</sequence>
<evidence type="ECO:0000256" key="15">
    <source>
        <dbReference type="SAM" id="MobiDB-lite"/>
    </source>
</evidence>
<proteinExistence type="inferred from homology"/>
<dbReference type="OrthoDB" id="10263060at2759"/>
<dbReference type="Pfam" id="PF05783">
    <property type="entry name" value="DLIC"/>
    <property type="match status" value="1"/>
</dbReference>
<evidence type="ECO:0000313" key="16">
    <source>
        <dbReference type="EMBL" id="TMW62168.1"/>
    </source>
</evidence>
<keyword evidence="6" id="KW-0217">Developmental protein</keyword>
<comment type="caution">
    <text evidence="16">The sequence shown here is derived from an EMBL/GenBank/DDBJ whole genome shotgun (WGS) entry which is preliminary data.</text>
</comment>
<dbReference type="PANTHER" id="PTHR13236:SF0">
    <property type="entry name" value="CYTOPLASMIC DYNEIN 2 LIGHT INTERMEDIATE CHAIN 1"/>
    <property type="match status" value="1"/>
</dbReference>
<dbReference type="GO" id="GO:0035735">
    <property type="term" value="P:intraciliary transport involved in cilium assembly"/>
    <property type="evidence" value="ECO:0007669"/>
    <property type="project" value="InterPro"/>
</dbReference>
<evidence type="ECO:0000256" key="8">
    <source>
        <dbReference type="ARBA" id="ARBA00022701"/>
    </source>
</evidence>
<name>A0A8K1CGN1_PYTOL</name>
<dbReference type="GO" id="GO:0005813">
    <property type="term" value="C:centrosome"/>
    <property type="evidence" value="ECO:0007669"/>
    <property type="project" value="UniProtKB-SubCell"/>
</dbReference>
<evidence type="ECO:0000256" key="7">
    <source>
        <dbReference type="ARBA" id="ARBA00022490"/>
    </source>
</evidence>
<dbReference type="GO" id="GO:0035721">
    <property type="term" value="P:intraciliary retrograde transport"/>
    <property type="evidence" value="ECO:0007669"/>
    <property type="project" value="InterPro"/>
</dbReference>
<dbReference type="PANTHER" id="PTHR13236">
    <property type="entry name" value="DYNEIN 2 LIGHT INTERMEDIATE CHAIN, ISOFORM 2"/>
    <property type="match status" value="1"/>
</dbReference>
<dbReference type="InterPro" id="IPR040045">
    <property type="entry name" value="DYNC2LI1"/>
</dbReference>
<protein>
    <recommendedName>
        <fullName evidence="5">Cytoplasmic dynein 2 light intermediate chain 1</fullName>
    </recommendedName>
</protein>
<keyword evidence="9" id="KW-0970">Cilium biogenesis/degradation</keyword>
<feature type="region of interest" description="Disordered" evidence="15">
    <location>
        <begin position="331"/>
        <end position="364"/>
    </location>
</feature>
<evidence type="ECO:0000256" key="9">
    <source>
        <dbReference type="ARBA" id="ARBA00022794"/>
    </source>
</evidence>